<evidence type="ECO:0000313" key="1">
    <source>
        <dbReference type="EMBL" id="PWA39951.1"/>
    </source>
</evidence>
<dbReference type="AlphaFoldDB" id="A0A2U1KT80"/>
<dbReference type="OrthoDB" id="8170117at2759"/>
<sequence>MRVRLVVGYAIGIVRGLRATTSWQGVYTNAAMAVVPALRGLQHKKHIDATLGNGNMREAFCTSSTCPTIIAGAKYENRWADGVTIKKPIVLSALEKAAEISCCLLDDNSCTEKVPASNFYSASSKIGFQGPAMDYGKLL</sequence>
<keyword evidence="1" id="KW-0808">Transferase</keyword>
<proteinExistence type="predicted"/>
<dbReference type="EMBL" id="PKPP01014187">
    <property type="protein sequence ID" value="PWA39951.1"/>
    <property type="molecule type" value="Genomic_DNA"/>
</dbReference>
<reference evidence="1 2" key="1">
    <citation type="journal article" date="2018" name="Mol. Plant">
        <title>The genome of Artemisia annua provides insight into the evolution of Asteraceae family and artemisinin biosynthesis.</title>
        <authorList>
            <person name="Shen Q."/>
            <person name="Zhang L."/>
            <person name="Liao Z."/>
            <person name="Wang S."/>
            <person name="Yan T."/>
            <person name="Shi P."/>
            <person name="Liu M."/>
            <person name="Fu X."/>
            <person name="Pan Q."/>
            <person name="Wang Y."/>
            <person name="Lv Z."/>
            <person name="Lu X."/>
            <person name="Zhang F."/>
            <person name="Jiang W."/>
            <person name="Ma Y."/>
            <person name="Chen M."/>
            <person name="Hao X."/>
            <person name="Li L."/>
            <person name="Tang Y."/>
            <person name="Lv G."/>
            <person name="Zhou Y."/>
            <person name="Sun X."/>
            <person name="Brodelius P.E."/>
            <person name="Rose J.K.C."/>
            <person name="Tang K."/>
        </authorList>
    </citation>
    <scope>NUCLEOTIDE SEQUENCE [LARGE SCALE GENOMIC DNA]</scope>
    <source>
        <strain evidence="2">cv. Huhao1</strain>
        <tissue evidence="1">Leaf</tissue>
    </source>
</reference>
<gene>
    <name evidence="1" type="ORF">CTI12_AA567190</name>
</gene>
<dbReference type="Gene3D" id="1.20.140.30">
    <property type="entry name" value="MOB kinase activator"/>
    <property type="match status" value="1"/>
</dbReference>
<dbReference type="SUPFAM" id="SSF101152">
    <property type="entry name" value="Mob1/phocein"/>
    <property type="match status" value="1"/>
</dbReference>
<dbReference type="STRING" id="35608.A0A2U1KT80"/>
<name>A0A2U1KT80_ARTAN</name>
<evidence type="ECO:0000313" key="2">
    <source>
        <dbReference type="Proteomes" id="UP000245207"/>
    </source>
</evidence>
<dbReference type="InterPro" id="IPR036703">
    <property type="entry name" value="MOB_kinase_act_sf"/>
</dbReference>
<keyword evidence="1" id="KW-0418">Kinase</keyword>
<keyword evidence="2" id="KW-1185">Reference proteome</keyword>
<comment type="caution">
    <text evidence="1">The sequence shown here is derived from an EMBL/GenBank/DDBJ whole genome shotgun (WGS) entry which is preliminary data.</text>
</comment>
<accession>A0A2U1KT80</accession>
<protein>
    <submittedName>
        <fullName evidence="1">MOB kinase activator-like 1A</fullName>
    </submittedName>
</protein>
<dbReference type="GO" id="GO:0016301">
    <property type="term" value="F:kinase activity"/>
    <property type="evidence" value="ECO:0007669"/>
    <property type="project" value="UniProtKB-KW"/>
</dbReference>
<dbReference type="Proteomes" id="UP000245207">
    <property type="component" value="Unassembled WGS sequence"/>
</dbReference>
<organism evidence="1 2">
    <name type="scientific">Artemisia annua</name>
    <name type="common">Sweet wormwood</name>
    <dbReference type="NCBI Taxonomy" id="35608"/>
    <lineage>
        <taxon>Eukaryota</taxon>
        <taxon>Viridiplantae</taxon>
        <taxon>Streptophyta</taxon>
        <taxon>Embryophyta</taxon>
        <taxon>Tracheophyta</taxon>
        <taxon>Spermatophyta</taxon>
        <taxon>Magnoliopsida</taxon>
        <taxon>eudicotyledons</taxon>
        <taxon>Gunneridae</taxon>
        <taxon>Pentapetalae</taxon>
        <taxon>asterids</taxon>
        <taxon>campanulids</taxon>
        <taxon>Asterales</taxon>
        <taxon>Asteraceae</taxon>
        <taxon>Asteroideae</taxon>
        <taxon>Anthemideae</taxon>
        <taxon>Artemisiinae</taxon>
        <taxon>Artemisia</taxon>
    </lineage>
</organism>